<keyword evidence="2" id="KW-0489">Methyltransferase</keyword>
<dbReference type="Gene3D" id="3.40.50.150">
    <property type="entry name" value="Vaccinia Virus protein VP39"/>
    <property type="match status" value="1"/>
</dbReference>
<organism evidence="2 3">
    <name type="scientific">Gracilimonas sediminicola</name>
    <dbReference type="NCBI Taxonomy" id="2952158"/>
    <lineage>
        <taxon>Bacteria</taxon>
        <taxon>Pseudomonadati</taxon>
        <taxon>Balneolota</taxon>
        <taxon>Balneolia</taxon>
        <taxon>Balneolales</taxon>
        <taxon>Balneolaceae</taxon>
        <taxon>Gracilimonas</taxon>
    </lineage>
</organism>
<sequence length="268" mass="30227">MTLELRSPIDERAGISIPDEVSILSTPFNGTVGSKEGDEYQVKNNIIDLLGKEPEFTSIAQSTNHWKLTAAIYEDIWRKRSLSLLSGEEFPIEKEHELLIDWTAPEEDGFYLDLGCSTALYGRALKAAQKKANIVALDFSYQMLEEARLKAEADETDMYFLRADGRELPFFSKTFDGIVMGGTLNELTEVLKVLYEAKRVIKDDGVFFMMHLTKSDAWYGRLLQESAAIGGIHFWTVDESNKLFNQAGFNVEEQLVKGIVCFTKLTPS</sequence>
<dbReference type="GO" id="GO:0008757">
    <property type="term" value="F:S-adenosylmethionine-dependent methyltransferase activity"/>
    <property type="evidence" value="ECO:0007669"/>
    <property type="project" value="InterPro"/>
</dbReference>
<reference evidence="2" key="1">
    <citation type="submission" date="2022-06" db="EMBL/GenBank/DDBJ databases">
        <title>Gracilimonas sp. CAU 1638 isolated from sea sediment.</title>
        <authorList>
            <person name="Kim W."/>
        </authorList>
    </citation>
    <scope>NUCLEOTIDE SEQUENCE</scope>
    <source>
        <strain evidence="2">CAU 1638</strain>
    </source>
</reference>
<dbReference type="GO" id="GO:0032259">
    <property type="term" value="P:methylation"/>
    <property type="evidence" value="ECO:0007669"/>
    <property type="project" value="UniProtKB-KW"/>
</dbReference>
<protein>
    <submittedName>
        <fullName evidence="2">Class I SAM-dependent methyltransferase</fullName>
    </submittedName>
</protein>
<feature type="domain" description="Methyltransferase type 11" evidence="1">
    <location>
        <begin position="112"/>
        <end position="208"/>
    </location>
</feature>
<evidence type="ECO:0000259" key="1">
    <source>
        <dbReference type="Pfam" id="PF08241"/>
    </source>
</evidence>
<dbReference type="RefSeq" id="WP_255134206.1">
    <property type="nucleotide sequence ID" value="NZ_JANDBC010000001.1"/>
</dbReference>
<accession>A0A9X2RGZ6</accession>
<evidence type="ECO:0000313" key="2">
    <source>
        <dbReference type="EMBL" id="MCP9291344.1"/>
    </source>
</evidence>
<dbReference type="Proteomes" id="UP001139125">
    <property type="component" value="Unassembled WGS sequence"/>
</dbReference>
<dbReference type="PANTHER" id="PTHR43591">
    <property type="entry name" value="METHYLTRANSFERASE"/>
    <property type="match status" value="1"/>
</dbReference>
<dbReference type="SUPFAM" id="SSF53335">
    <property type="entry name" value="S-adenosyl-L-methionine-dependent methyltransferases"/>
    <property type="match status" value="1"/>
</dbReference>
<keyword evidence="3" id="KW-1185">Reference proteome</keyword>
<dbReference type="CDD" id="cd02440">
    <property type="entry name" value="AdoMet_MTases"/>
    <property type="match status" value="1"/>
</dbReference>
<dbReference type="AlphaFoldDB" id="A0A9X2RGZ6"/>
<name>A0A9X2RGZ6_9BACT</name>
<comment type="caution">
    <text evidence="2">The sequence shown here is derived from an EMBL/GenBank/DDBJ whole genome shotgun (WGS) entry which is preliminary data.</text>
</comment>
<proteinExistence type="predicted"/>
<dbReference type="InterPro" id="IPR013216">
    <property type="entry name" value="Methyltransf_11"/>
</dbReference>
<keyword evidence="2" id="KW-0808">Transferase</keyword>
<dbReference type="EMBL" id="JANDBC010000001">
    <property type="protein sequence ID" value="MCP9291344.1"/>
    <property type="molecule type" value="Genomic_DNA"/>
</dbReference>
<dbReference type="Pfam" id="PF08241">
    <property type="entry name" value="Methyltransf_11"/>
    <property type="match status" value="1"/>
</dbReference>
<evidence type="ECO:0000313" key="3">
    <source>
        <dbReference type="Proteomes" id="UP001139125"/>
    </source>
</evidence>
<gene>
    <name evidence="2" type="ORF">NM125_07090</name>
</gene>
<dbReference type="InterPro" id="IPR029063">
    <property type="entry name" value="SAM-dependent_MTases_sf"/>
</dbReference>